<gene>
    <name evidence="1" type="ORF">B9G98_01153</name>
</gene>
<dbReference type="Gene3D" id="3.30.450.70">
    <property type="match status" value="1"/>
</dbReference>
<dbReference type="Pfam" id="PF04628">
    <property type="entry name" value="Sedlin_N"/>
    <property type="match status" value="1"/>
</dbReference>
<accession>A0A2T0FEV6</accession>
<reference evidence="1 2" key="1">
    <citation type="submission" date="2017-04" db="EMBL/GenBank/DDBJ databases">
        <title>Genome sequencing of [Candida] sorbophila.</title>
        <authorList>
            <person name="Ahn J.O."/>
        </authorList>
    </citation>
    <scope>NUCLEOTIDE SEQUENCE [LARGE SCALE GENOMIC DNA]</scope>
    <source>
        <strain evidence="1 2">DS02</strain>
    </source>
</reference>
<dbReference type="PANTHER" id="PTHR12403">
    <property type="entry name" value="TRAFFICKING PROTEIN PARTICLE COMPLEX SUBUNIT 2"/>
    <property type="match status" value="1"/>
</dbReference>
<keyword evidence="2" id="KW-1185">Reference proteome</keyword>
<dbReference type="Proteomes" id="UP000238350">
    <property type="component" value="Unassembled WGS sequence"/>
</dbReference>
<organism evidence="1 2">
    <name type="scientific">Wickerhamiella sorbophila</name>
    <dbReference type="NCBI Taxonomy" id="45607"/>
    <lineage>
        <taxon>Eukaryota</taxon>
        <taxon>Fungi</taxon>
        <taxon>Dikarya</taxon>
        <taxon>Ascomycota</taxon>
        <taxon>Saccharomycotina</taxon>
        <taxon>Dipodascomycetes</taxon>
        <taxon>Dipodascales</taxon>
        <taxon>Trichomonascaceae</taxon>
        <taxon>Wickerhamiella</taxon>
    </lineage>
</organism>
<dbReference type="OrthoDB" id="10252102at2759"/>
<dbReference type="EMBL" id="NDIQ01000001">
    <property type="protein sequence ID" value="PRT53533.1"/>
    <property type="molecule type" value="Genomic_DNA"/>
</dbReference>
<dbReference type="AlphaFoldDB" id="A0A2T0FEV6"/>
<comment type="caution">
    <text evidence="1">The sequence shown here is derived from an EMBL/GenBank/DDBJ whole genome shotgun (WGS) entry which is preliminary data.</text>
</comment>
<evidence type="ECO:0000313" key="2">
    <source>
        <dbReference type="Proteomes" id="UP000238350"/>
    </source>
</evidence>
<dbReference type="InterPro" id="IPR006722">
    <property type="entry name" value="Sedlin"/>
</dbReference>
<dbReference type="GeneID" id="36514902"/>
<proteinExistence type="predicted"/>
<dbReference type="RefSeq" id="XP_024663479.1">
    <property type="nucleotide sequence ID" value="XM_024807711.1"/>
</dbReference>
<dbReference type="GO" id="GO:0006888">
    <property type="term" value="P:endoplasmic reticulum to Golgi vesicle-mediated transport"/>
    <property type="evidence" value="ECO:0007669"/>
    <property type="project" value="InterPro"/>
</dbReference>
<dbReference type="STRING" id="45607.A0A2T0FEV6"/>
<dbReference type="CDD" id="cd14825">
    <property type="entry name" value="TRAPPC2_sedlin"/>
    <property type="match status" value="1"/>
</dbReference>
<name>A0A2T0FEV6_9ASCO</name>
<protein>
    <submittedName>
        <fullName evidence="1">Transport protein particle subunit</fullName>
    </submittedName>
</protein>
<dbReference type="InterPro" id="IPR011012">
    <property type="entry name" value="Longin-like_dom_sf"/>
</dbReference>
<evidence type="ECO:0000313" key="1">
    <source>
        <dbReference type="EMBL" id="PRT53533.1"/>
    </source>
</evidence>
<dbReference type="SUPFAM" id="SSF64356">
    <property type="entry name" value="SNARE-like"/>
    <property type="match status" value="1"/>
</dbReference>
<dbReference type="GO" id="GO:0005737">
    <property type="term" value="C:cytoplasm"/>
    <property type="evidence" value="ECO:0007669"/>
    <property type="project" value="GOC"/>
</dbReference>
<sequence length="141" mass="16376">MSYYLALLSRQDKPIYELKFGSSRQGGDGQPHFDKAMDDLTPFVVHAALDVVDDVQWTTPAMYLKTVDNFYSYMISAFVTAGNIRFMLVHETKNEESIRQFFLDVYDLYVKTLMSPFYRVTDKIQSPAFDTKVRALARKYL</sequence>